<name>A0A382R8D7_9ZZZZ</name>
<dbReference type="InterPro" id="IPR050833">
    <property type="entry name" value="Poly_Biosynth_Transport"/>
</dbReference>
<feature type="transmembrane region" description="Helical" evidence="6">
    <location>
        <begin position="68"/>
        <end position="90"/>
    </location>
</feature>
<protein>
    <recommendedName>
        <fullName evidence="8">Polysaccharide biosynthesis protein C-terminal domain-containing protein</fullName>
    </recommendedName>
</protein>
<keyword evidence="4 6" id="KW-1133">Transmembrane helix</keyword>
<feature type="transmembrane region" description="Helical" evidence="6">
    <location>
        <begin position="110"/>
        <end position="136"/>
    </location>
</feature>
<evidence type="ECO:0000256" key="2">
    <source>
        <dbReference type="ARBA" id="ARBA00022475"/>
    </source>
</evidence>
<feature type="transmembrane region" description="Helical" evidence="6">
    <location>
        <begin position="171"/>
        <end position="191"/>
    </location>
</feature>
<evidence type="ECO:0000256" key="1">
    <source>
        <dbReference type="ARBA" id="ARBA00004651"/>
    </source>
</evidence>
<keyword evidence="3 6" id="KW-0812">Transmembrane</keyword>
<comment type="subcellular location">
    <subcellularLocation>
        <location evidence="1">Cell membrane</location>
        <topology evidence="1">Multi-pass membrane protein</topology>
    </subcellularLocation>
</comment>
<evidence type="ECO:0000256" key="5">
    <source>
        <dbReference type="ARBA" id="ARBA00023136"/>
    </source>
</evidence>
<dbReference type="GO" id="GO:0005886">
    <property type="term" value="C:plasma membrane"/>
    <property type="evidence" value="ECO:0007669"/>
    <property type="project" value="UniProtKB-SubCell"/>
</dbReference>
<keyword evidence="2" id="KW-1003">Cell membrane</keyword>
<evidence type="ECO:0000256" key="6">
    <source>
        <dbReference type="SAM" id="Phobius"/>
    </source>
</evidence>
<feature type="transmembrane region" description="Helical" evidence="6">
    <location>
        <begin position="29"/>
        <end position="48"/>
    </location>
</feature>
<feature type="transmembrane region" description="Helical" evidence="6">
    <location>
        <begin position="7"/>
        <end position="23"/>
    </location>
</feature>
<dbReference type="PANTHER" id="PTHR30250">
    <property type="entry name" value="PST FAMILY PREDICTED COLANIC ACID TRANSPORTER"/>
    <property type="match status" value="1"/>
</dbReference>
<sequence length="267" mass="30470">MLGINGISYLILLLISIVIFRTVDKSYYGLYVIMLSLFAVIELLMAGFNDAIVRFLKDKIPLSDKQNIVLFVLCYKYLLIFLFILCIYIARQYGFFEFLIGNYNEVSDVIDSFLLVVILNGIFSTFIGVNNCIFNSQQKYKLTANVELVRNIVYLLVVISLSFYTKGYLHYLYSSIALSGIVLIFLSIRIFQDFEEFSIPNIIKSKFSIDIGKKYILPYAAPLTASSLLTYVKNHLPSIILGKEFSLEDVAVFSILKTFFKALHSVS</sequence>
<accession>A0A382R8D7</accession>
<evidence type="ECO:0008006" key="8">
    <source>
        <dbReference type="Google" id="ProtNLM"/>
    </source>
</evidence>
<proteinExistence type="predicted"/>
<feature type="non-terminal residue" evidence="7">
    <location>
        <position position="267"/>
    </location>
</feature>
<reference evidence="7" key="1">
    <citation type="submission" date="2018-05" db="EMBL/GenBank/DDBJ databases">
        <authorList>
            <person name="Lanie J.A."/>
            <person name="Ng W.-L."/>
            <person name="Kazmierczak K.M."/>
            <person name="Andrzejewski T.M."/>
            <person name="Davidsen T.M."/>
            <person name="Wayne K.J."/>
            <person name="Tettelin H."/>
            <person name="Glass J.I."/>
            <person name="Rusch D."/>
            <person name="Podicherti R."/>
            <person name="Tsui H.-C.T."/>
            <person name="Winkler M.E."/>
        </authorList>
    </citation>
    <scope>NUCLEOTIDE SEQUENCE</scope>
</reference>
<dbReference type="Pfam" id="PF13440">
    <property type="entry name" value="Polysacc_synt_3"/>
    <property type="match status" value="1"/>
</dbReference>
<keyword evidence="5 6" id="KW-0472">Membrane</keyword>
<gene>
    <name evidence="7" type="ORF">METZ01_LOCUS346833</name>
</gene>
<evidence type="ECO:0000256" key="3">
    <source>
        <dbReference type="ARBA" id="ARBA00022692"/>
    </source>
</evidence>
<evidence type="ECO:0000313" key="7">
    <source>
        <dbReference type="EMBL" id="SVC93979.1"/>
    </source>
</evidence>
<evidence type="ECO:0000256" key="4">
    <source>
        <dbReference type="ARBA" id="ARBA00022989"/>
    </source>
</evidence>
<organism evidence="7">
    <name type="scientific">marine metagenome</name>
    <dbReference type="NCBI Taxonomy" id="408172"/>
    <lineage>
        <taxon>unclassified sequences</taxon>
        <taxon>metagenomes</taxon>
        <taxon>ecological metagenomes</taxon>
    </lineage>
</organism>
<dbReference type="AlphaFoldDB" id="A0A382R8D7"/>
<feature type="transmembrane region" description="Helical" evidence="6">
    <location>
        <begin position="148"/>
        <end position="165"/>
    </location>
</feature>
<dbReference type="PANTHER" id="PTHR30250:SF11">
    <property type="entry name" value="O-ANTIGEN TRANSPORTER-RELATED"/>
    <property type="match status" value="1"/>
</dbReference>
<dbReference type="EMBL" id="UINC01119857">
    <property type="protein sequence ID" value="SVC93979.1"/>
    <property type="molecule type" value="Genomic_DNA"/>
</dbReference>